<evidence type="ECO:0000256" key="1">
    <source>
        <dbReference type="ARBA" id="ARBA00007074"/>
    </source>
</evidence>
<evidence type="ECO:0000256" key="2">
    <source>
        <dbReference type="ARBA" id="ARBA00022670"/>
    </source>
</evidence>
<comment type="similarity">
    <text evidence="1">Belongs to the peptidase C40 family.</text>
</comment>
<feature type="region of interest" description="Disordered" evidence="5">
    <location>
        <begin position="1"/>
        <end position="42"/>
    </location>
</feature>
<evidence type="ECO:0000313" key="8">
    <source>
        <dbReference type="Proteomes" id="UP001236404"/>
    </source>
</evidence>
<dbReference type="Proteomes" id="UP001236404">
    <property type="component" value="Unassembled WGS sequence"/>
</dbReference>
<dbReference type="InterPro" id="IPR000064">
    <property type="entry name" value="NLP_P60_dom"/>
</dbReference>
<organism evidence="7 8">
    <name type="scientific">Curtobacterium caseinilyticum</name>
    <dbReference type="NCBI Taxonomy" id="3055137"/>
    <lineage>
        <taxon>Bacteria</taxon>
        <taxon>Bacillati</taxon>
        <taxon>Actinomycetota</taxon>
        <taxon>Actinomycetes</taxon>
        <taxon>Micrococcales</taxon>
        <taxon>Microbacteriaceae</taxon>
        <taxon>Curtobacterium</taxon>
    </lineage>
</organism>
<dbReference type="InterPro" id="IPR038765">
    <property type="entry name" value="Papain-like_cys_pep_sf"/>
</dbReference>
<reference evidence="7 8" key="1">
    <citation type="submission" date="2023-06" db="EMBL/GenBank/DDBJ databases">
        <authorList>
            <person name="Feng G."/>
            <person name="Li J."/>
            <person name="Zhu H."/>
        </authorList>
    </citation>
    <scope>NUCLEOTIDE SEQUENCE [LARGE SCALE GENOMIC DNA]</scope>
    <source>
        <strain evidence="7 8">RHCKG28</strain>
    </source>
</reference>
<evidence type="ECO:0000256" key="3">
    <source>
        <dbReference type="ARBA" id="ARBA00022801"/>
    </source>
</evidence>
<comment type="caution">
    <text evidence="7">The sequence shown here is derived from an EMBL/GenBank/DDBJ whole genome shotgun (WGS) entry which is preliminary data.</text>
</comment>
<feature type="region of interest" description="Disordered" evidence="5">
    <location>
        <begin position="55"/>
        <end position="90"/>
    </location>
</feature>
<evidence type="ECO:0000313" key="7">
    <source>
        <dbReference type="EMBL" id="MDM7893177.1"/>
    </source>
</evidence>
<gene>
    <name evidence="7" type="ORF">QUG93_15915</name>
</gene>
<accession>A0ABT7TW64</accession>
<dbReference type="SUPFAM" id="SSF54001">
    <property type="entry name" value="Cysteine proteinases"/>
    <property type="match status" value="1"/>
</dbReference>
<dbReference type="Pfam" id="PF00877">
    <property type="entry name" value="NLPC_P60"/>
    <property type="match status" value="1"/>
</dbReference>
<dbReference type="InterPro" id="IPR051794">
    <property type="entry name" value="PG_Endopeptidase_C40"/>
</dbReference>
<dbReference type="RefSeq" id="WP_289475594.1">
    <property type="nucleotide sequence ID" value="NZ_JAUCMN010000017.1"/>
</dbReference>
<proteinExistence type="inferred from homology"/>
<dbReference type="Gene3D" id="3.90.1720.10">
    <property type="entry name" value="endopeptidase domain like (from Nostoc punctiforme)"/>
    <property type="match status" value="1"/>
</dbReference>
<keyword evidence="4" id="KW-0788">Thiol protease</keyword>
<feature type="domain" description="NlpC/P60" evidence="6">
    <location>
        <begin position="238"/>
        <end position="355"/>
    </location>
</feature>
<dbReference type="EMBL" id="JAUCMN010000017">
    <property type="protein sequence ID" value="MDM7893177.1"/>
    <property type="molecule type" value="Genomic_DNA"/>
</dbReference>
<protein>
    <submittedName>
        <fullName evidence="7">C40 family peptidase</fullName>
    </submittedName>
</protein>
<name>A0ABT7TW64_9MICO</name>
<dbReference type="PANTHER" id="PTHR47359">
    <property type="entry name" value="PEPTIDOGLYCAN DL-ENDOPEPTIDASE CWLO"/>
    <property type="match status" value="1"/>
</dbReference>
<keyword evidence="3" id="KW-0378">Hydrolase</keyword>
<evidence type="ECO:0000259" key="6">
    <source>
        <dbReference type="PROSITE" id="PS51935"/>
    </source>
</evidence>
<evidence type="ECO:0000256" key="5">
    <source>
        <dbReference type="SAM" id="MobiDB-lite"/>
    </source>
</evidence>
<dbReference type="PROSITE" id="PS51935">
    <property type="entry name" value="NLPC_P60"/>
    <property type="match status" value="1"/>
</dbReference>
<sequence>MGRHALPAAPDGEESAAPEPTVPAEPRRPRGRRAAHAPDADHVVPVDQAHVEQDRAVPTRAEQARAVPTRAEQARAVPTRAEQDRAVQDRASQTRAVSMVAVPVSRPVASTAVAGSAVLSRSAVLRAERAADPRHVRRAVNAKRAAILLAPALAVTSSLTLALPANAAPAPSAPSSSSTIAGYDAQSFTVARDVEVPVVQTDGMTTTTTIVSYPTIVTKYGVTTQQAEAAISKVLSAGGKRATIVSTALQYMGDPYVEGGASHSGIDCSGLTMVAYAAVGIPLVHYVPSQDAVATRITQAEALPGDLVVFDNEDHVGIYLGDGIVLQAPHPGDPVDIVPLYPNAHHFARLLPAGE</sequence>
<evidence type="ECO:0000256" key="4">
    <source>
        <dbReference type="ARBA" id="ARBA00022807"/>
    </source>
</evidence>
<dbReference type="PANTHER" id="PTHR47359:SF3">
    <property type="entry name" value="NLP_P60 DOMAIN-CONTAINING PROTEIN-RELATED"/>
    <property type="match status" value="1"/>
</dbReference>
<keyword evidence="8" id="KW-1185">Reference proteome</keyword>
<keyword evidence="2" id="KW-0645">Protease</keyword>